<keyword evidence="4 6" id="KW-0573">Peptidoglycan synthesis</keyword>
<dbReference type="Gene3D" id="2.40.440.10">
    <property type="entry name" value="L,D-transpeptidase catalytic domain-like"/>
    <property type="match status" value="1"/>
</dbReference>
<dbReference type="Pfam" id="PF03734">
    <property type="entry name" value="YkuD"/>
    <property type="match status" value="1"/>
</dbReference>
<feature type="compositionally biased region" description="Low complexity" evidence="7">
    <location>
        <begin position="23"/>
        <end position="47"/>
    </location>
</feature>
<feature type="active site" description="Proton donor/acceptor" evidence="6">
    <location>
        <position position="152"/>
    </location>
</feature>
<keyword evidence="2 10" id="KW-0808">Transferase</keyword>
<feature type="signal peptide" evidence="8">
    <location>
        <begin position="1"/>
        <end position="26"/>
    </location>
</feature>
<comment type="pathway">
    <text evidence="1 6">Cell wall biogenesis; peptidoglycan biosynthesis.</text>
</comment>
<dbReference type="EC" id="2.-.-.-" evidence="10"/>
<dbReference type="InterPro" id="IPR038063">
    <property type="entry name" value="Transpep_catalytic_dom"/>
</dbReference>
<gene>
    <name evidence="10" type="ORF">ACFPCV_06630</name>
</gene>
<dbReference type="PROSITE" id="PS52029">
    <property type="entry name" value="LD_TPASE"/>
    <property type="match status" value="1"/>
</dbReference>
<comment type="caution">
    <text evidence="10">The sequence shown here is derived from an EMBL/GenBank/DDBJ whole genome shotgun (WGS) entry which is preliminary data.</text>
</comment>
<dbReference type="InterPro" id="IPR005490">
    <property type="entry name" value="LD_TPept_cat_dom"/>
</dbReference>
<dbReference type="PROSITE" id="PS51257">
    <property type="entry name" value="PROKAR_LIPOPROTEIN"/>
    <property type="match status" value="1"/>
</dbReference>
<feature type="region of interest" description="Disordered" evidence="7">
    <location>
        <begin position="23"/>
        <end position="52"/>
    </location>
</feature>
<feature type="chain" id="PRO_5047303803" evidence="8">
    <location>
        <begin position="27"/>
        <end position="188"/>
    </location>
</feature>
<sequence length="188" mass="19448">MRTRLLAGLAIASIGLVSACASTPNAAPTPTTPPVTETSASPTTVPTVPMPPLPKVAAAKETIVKETPPPPAGVPCDAGVDACIDLSANKSWLISDGEVAYGPVPITHGRSGWETPPGTFQVGWKNIDHKSSLFDGAPMPFSVFFNGGIAFHEGSLSELSHGCIHLSHPAAKKYFNALSVGDTVQVVR</sequence>
<proteinExistence type="predicted"/>
<evidence type="ECO:0000256" key="3">
    <source>
        <dbReference type="ARBA" id="ARBA00022960"/>
    </source>
</evidence>
<evidence type="ECO:0000313" key="10">
    <source>
        <dbReference type="EMBL" id="MFC4853171.1"/>
    </source>
</evidence>
<dbReference type="EMBL" id="JBHSIS010000003">
    <property type="protein sequence ID" value="MFC4853171.1"/>
    <property type="molecule type" value="Genomic_DNA"/>
</dbReference>
<feature type="active site" description="Nucleophile" evidence="6">
    <location>
        <position position="163"/>
    </location>
</feature>
<evidence type="ECO:0000256" key="2">
    <source>
        <dbReference type="ARBA" id="ARBA00022679"/>
    </source>
</evidence>
<accession>A0ABV9S114</accession>
<keyword evidence="8" id="KW-0732">Signal</keyword>
<evidence type="ECO:0000256" key="4">
    <source>
        <dbReference type="ARBA" id="ARBA00022984"/>
    </source>
</evidence>
<organism evidence="10 11">
    <name type="scientific">Actinophytocola glycyrrhizae</name>
    <dbReference type="NCBI Taxonomy" id="2044873"/>
    <lineage>
        <taxon>Bacteria</taxon>
        <taxon>Bacillati</taxon>
        <taxon>Actinomycetota</taxon>
        <taxon>Actinomycetes</taxon>
        <taxon>Pseudonocardiales</taxon>
        <taxon>Pseudonocardiaceae</taxon>
    </lineage>
</organism>
<dbReference type="PANTHER" id="PTHR30582">
    <property type="entry name" value="L,D-TRANSPEPTIDASE"/>
    <property type="match status" value="1"/>
</dbReference>
<name>A0ABV9S114_9PSEU</name>
<keyword evidence="11" id="KW-1185">Reference proteome</keyword>
<evidence type="ECO:0000256" key="6">
    <source>
        <dbReference type="PROSITE-ProRule" id="PRU01373"/>
    </source>
</evidence>
<keyword evidence="5 6" id="KW-0961">Cell wall biogenesis/degradation</keyword>
<dbReference type="PANTHER" id="PTHR30582:SF33">
    <property type="entry name" value="EXPORTED PROTEIN"/>
    <property type="match status" value="1"/>
</dbReference>
<protein>
    <submittedName>
        <fullName evidence="10">L,D-transpeptidase</fullName>
        <ecNumber evidence="10">2.-.-.-</ecNumber>
    </submittedName>
</protein>
<evidence type="ECO:0000256" key="8">
    <source>
        <dbReference type="SAM" id="SignalP"/>
    </source>
</evidence>
<dbReference type="CDD" id="cd16913">
    <property type="entry name" value="YkuD_like"/>
    <property type="match status" value="1"/>
</dbReference>
<dbReference type="InterPro" id="IPR050979">
    <property type="entry name" value="LD-transpeptidase"/>
</dbReference>
<feature type="domain" description="L,D-TPase catalytic" evidence="9">
    <location>
        <begin position="80"/>
        <end position="187"/>
    </location>
</feature>
<dbReference type="Proteomes" id="UP001595859">
    <property type="component" value="Unassembled WGS sequence"/>
</dbReference>
<reference evidence="11" key="1">
    <citation type="journal article" date="2019" name="Int. J. Syst. Evol. Microbiol.">
        <title>The Global Catalogue of Microorganisms (GCM) 10K type strain sequencing project: providing services to taxonomists for standard genome sequencing and annotation.</title>
        <authorList>
            <consortium name="The Broad Institute Genomics Platform"/>
            <consortium name="The Broad Institute Genome Sequencing Center for Infectious Disease"/>
            <person name="Wu L."/>
            <person name="Ma J."/>
        </authorList>
    </citation>
    <scope>NUCLEOTIDE SEQUENCE [LARGE SCALE GENOMIC DNA]</scope>
    <source>
        <strain evidence="11">ZS-22-S1</strain>
    </source>
</reference>
<evidence type="ECO:0000256" key="5">
    <source>
        <dbReference type="ARBA" id="ARBA00023316"/>
    </source>
</evidence>
<dbReference type="RefSeq" id="WP_378055147.1">
    <property type="nucleotide sequence ID" value="NZ_JBHSIS010000003.1"/>
</dbReference>
<evidence type="ECO:0000256" key="7">
    <source>
        <dbReference type="SAM" id="MobiDB-lite"/>
    </source>
</evidence>
<dbReference type="SUPFAM" id="SSF141523">
    <property type="entry name" value="L,D-transpeptidase catalytic domain-like"/>
    <property type="match status" value="1"/>
</dbReference>
<evidence type="ECO:0000313" key="11">
    <source>
        <dbReference type="Proteomes" id="UP001595859"/>
    </source>
</evidence>
<evidence type="ECO:0000256" key="1">
    <source>
        <dbReference type="ARBA" id="ARBA00004752"/>
    </source>
</evidence>
<dbReference type="GO" id="GO:0016740">
    <property type="term" value="F:transferase activity"/>
    <property type="evidence" value="ECO:0007669"/>
    <property type="project" value="UniProtKB-KW"/>
</dbReference>
<keyword evidence="3 6" id="KW-0133">Cell shape</keyword>
<evidence type="ECO:0000259" key="9">
    <source>
        <dbReference type="PROSITE" id="PS52029"/>
    </source>
</evidence>